<protein>
    <submittedName>
        <fullName evidence="1">Uncharacterized protein</fullName>
    </submittedName>
</protein>
<reference evidence="1" key="1">
    <citation type="submission" date="2022-07" db="EMBL/GenBank/DDBJ databases">
        <title>Phylogenomic reconstructions and comparative analyses of Kickxellomycotina fungi.</title>
        <authorList>
            <person name="Reynolds N.K."/>
            <person name="Stajich J.E."/>
            <person name="Barry K."/>
            <person name="Grigoriev I.V."/>
            <person name="Crous P."/>
            <person name="Smith M.E."/>
        </authorList>
    </citation>
    <scope>NUCLEOTIDE SEQUENCE</scope>
    <source>
        <strain evidence="1">Benny 63K</strain>
    </source>
</reference>
<accession>A0ACC1ITU7</accession>
<keyword evidence="2" id="KW-1185">Reference proteome</keyword>
<evidence type="ECO:0000313" key="2">
    <source>
        <dbReference type="Proteomes" id="UP001150581"/>
    </source>
</evidence>
<gene>
    <name evidence="1" type="ORF">LPJ66_001272</name>
</gene>
<feature type="non-terminal residue" evidence="1">
    <location>
        <position position="1"/>
    </location>
</feature>
<dbReference type="Proteomes" id="UP001150581">
    <property type="component" value="Unassembled WGS sequence"/>
</dbReference>
<sequence>LLVATDGQGKASGELYVDDGESLDGEQRWVQFKYGSRVLQIGQKAGGRYEIKQRLSTIVLLGVPEVSMVFVNGVAVKSDIKSTNSTTVVSGLLVDLNAGLSVAFR</sequence>
<organism evidence="1 2">
    <name type="scientific">Kickxella alabastrina</name>
    <dbReference type="NCBI Taxonomy" id="61397"/>
    <lineage>
        <taxon>Eukaryota</taxon>
        <taxon>Fungi</taxon>
        <taxon>Fungi incertae sedis</taxon>
        <taxon>Zoopagomycota</taxon>
        <taxon>Kickxellomycotina</taxon>
        <taxon>Kickxellomycetes</taxon>
        <taxon>Kickxellales</taxon>
        <taxon>Kickxellaceae</taxon>
        <taxon>Kickxella</taxon>
    </lineage>
</organism>
<proteinExistence type="predicted"/>
<evidence type="ECO:0000313" key="1">
    <source>
        <dbReference type="EMBL" id="KAJ1900727.1"/>
    </source>
</evidence>
<comment type="caution">
    <text evidence="1">The sequence shown here is derived from an EMBL/GenBank/DDBJ whole genome shotgun (WGS) entry which is preliminary data.</text>
</comment>
<name>A0ACC1ITU7_9FUNG</name>
<dbReference type="EMBL" id="JANBPG010000063">
    <property type="protein sequence ID" value="KAJ1900727.1"/>
    <property type="molecule type" value="Genomic_DNA"/>
</dbReference>